<evidence type="ECO:0000313" key="3">
    <source>
        <dbReference type="Proteomes" id="UP000286050"/>
    </source>
</evidence>
<dbReference type="EMBL" id="QSJI01000012">
    <property type="protein sequence ID" value="RHD54194.1"/>
    <property type="molecule type" value="Genomic_DNA"/>
</dbReference>
<name>A0A414FTV5_9ACTN</name>
<evidence type="ECO:0000256" key="1">
    <source>
        <dbReference type="SAM" id="MobiDB-lite"/>
    </source>
</evidence>
<feature type="region of interest" description="Disordered" evidence="1">
    <location>
        <begin position="121"/>
        <end position="146"/>
    </location>
</feature>
<proteinExistence type="predicted"/>
<sequence>MSVKTLDSKGRWRNKTVSFRMSPEEASQLDLLVKLSGLTKQEFVIRALLTPHISVHATVRMRRAIREEMGELVTELRRLRRAGDVPEALSESIGTVARFVGSFAPESSPLDEEDGVIRSLKRDGGITRQSTAAAPLGTPIDRSNHA</sequence>
<reference evidence="2 3" key="1">
    <citation type="submission" date="2018-08" db="EMBL/GenBank/DDBJ databases">
        <title>A genome reference for cultivated species of the human gut microbiota.</title>
        <authorList>
            <person name="Zou Y."/>
            <person name="Xue W."/>
            <person name="Luo G."/>
        </authorList>
    </citation>
    <scope>NUCLEOTIDE SEQUENCE [LARGE SCALE GENOMIC DNA]</scope>
    <source>
        <strain evidence="2 3">AM30-5LB</strain>
    </source>
</reference>
<organism evidence="2 3">
    <name type="scientific">Collinsella intestinalis</name>
    <dbReference type="NCBI Taxonomy" id="147207"/>
    <lineage>
        <taxon>Bacteria</taxon>
        <taxon>Bacillati</taxon>
        <taxon>Actinomycetota</taxon>
        <taxon>Coriobacteriia</taxon>
        <taxon>Coriobacteriales</taxon>
        <taxon>Coriobacteriaceae</taxon>
        <taxon>Collinsella</taxon>
    </lineage>
</organism>
<evidence type="ECO:0008006" key="4">
    <source>
        <dbReference type="Google" id="ProtNLM"/>
    </source>
</evidence>
<dbReference type="InterPro" id="IPR053842">
    <property type="entry name" value="NikA-like"/>
</dbReference>
<dbReference type="Proteomes" id="UP000286050">
    <property type="component" value="Unassembled WGS sequence"/>
</dbReference>
<dbReference type="AlphaFoldDB" id="A0A414FTV5"/>
<evidence type="ECO:0000313" key="2">
    <source>
        <dbReference type="EMBL" id="RHD54194.1"/>
    </source>
</evidence>
<protein>
    <recommendedName>
        <fullName evidence="4">Mobilization protein</fullName>
    </recommendedName>
</protein>
<gene>
    <name evidence="2" type="ORF">DW787_08005</name>
</gene>
<accession>A0A414FTV5</accession>
<dbReference type="RefSeq" id="WP_118272389.1">
    <property type="nucleotide sequence ID" value="NZ_QSJI01000012.1"/>
</dbReference>
<comment type="caution">
    <text evidence="2">The sequence shown here is derived from an EMBL/GenBank/DDBJ whole genome shotgun (WGS) entry which is preliminary data.</text>
</comment>
<dbReference type="Pfam" id="PF21983">
    <property type="entry name" value="NikA-like"/>
    <property type="match status" value="1"/>
</dbReference>